<keyword evidence="4" id="KW-1185">Reference proteome</keyword>
<dbReference type="PANTHER" id="PTHR37813">
    <property type="entry name" value="FELS-2 PROPHAGE PROTEIN"/>
    <property type="match status" value="1"/>
</dbReference>
<protein>
    <submittedName>
        <fullName evidence="3">Phage tail tape measure protein</fullName>
    </submittedName>
</protein>
<accession>A0A2I1IQK4</accession>
<evidence type="ECO:0000313" key="4">
    <source>
        <dbReference type="Proteomes" id="UP000235122"/>
    </source>
</evidence>
<dbReference type="AlphaFoldDB" id="A0A2I1IQK4"/>
<evidence type="ECO:0000313" key="3">
    <source>
        <dbReference type="EMBL" id="PKY73402.1"/>
    </source>
</evidence>
<dbReference type="PANTHER" id="PTHR37813:SF1">
    <property type="entry name" value="FELS-2 PROPHAGE PROTEIN"/>
    <property type="match status" value="1"/>
</dbReference>
<dbReference type="EMBL" id="PKKO01000001">
    <property type="protein sequence ID" value="PKY73402.1"/>
    <property type="molecule type" value="Genomic_DNA"/>
</dbReference>
<gene>
    <name evidence="3" type="ORF">CYJ19_02115</name>
</gene>
<proteinExistence type="predicted"/>
<dbReference type="STRING" id="33007.HMPREF3198_00108"/>
<keyword evidence="1" id="KW-1188">Viral release from host cell</keyword>
<feature type="domain" description="Phage tail tape measure protein" evidence="2">
    <location>
        <begin position="117"/>
        <end position="302"/>
    </location>
</feature>
<dbReference type="Pfam" id="PF10145">
    <property type="entry name" value="PhageMin_Tail"/>
    <property type="match status" value="1"/>
</dbReference>
<sequence>MADRSIKVTLRANVADFTAQMKNASSSLEAVVKAADKTGTVATTRMGRLAQSAQLQRGEWEKAGSALTKFGLVTTGALAGSIKAAVDWESAFAGVRKTVDGTPADLARIESGLRAMTGQVSASHGEIAAVAEAAGQLGVSKENIVGFTKTMVDLGEATNLSAQDAAMTLTRFMNIMGTSQDKVSNLGSSIVHLGNNYATTESEIAAMGMRLAGAGHQIGLSEGQTLGLAAALSSVGVEAEAGGSAFSRVITTMRNAVDTGGPQLETFARVAGMTGKQFQQAFKRDAGSAIGAFIKGLNGIEAAGGSMQPVLEQLGLTDLRVGDALRRAASASDVFSKAMRDGQSAFDENKALAEEVARRYETVGARSKMAWNQIKDAAISTGDSLLPVVGNLADGVAGVAKGFASLPKPVQTAAATLTGVVGVSALLTGGFLKLTPAVLETITALESLGVVSAGAKAKAGGLISAVSKIGAVVAVAGAALTALKAAQQWLEDPPSKGIKQYTNAILEIKKASDVPKLLKDTGENFLGIKIGAAAGAKSVKQYSKMVSEASRLTGSWSETYERLVAKAPGVSLDPALKVADELKEYGKALAGLPLNKAQAQFRLMTDAAGGTSKAIRDHLKLMPEYAQALRDKAQAAGLSLSQDQLAKLAVGELTLETDKNGQAQLKAADAANAAGEALSRWGGHALTAGDAGEQLRQKLQGASESFINVGEAAQSGSGGFEDFASKLEEQIESMKTWQASMAVLKQKLSPEAFSQLLDMGATGAQIAKDLTDGVNDEAQWAQFNNLMGAKGKQSSQVFAEAMDDSSFTAAVQQVMAQKGELAAVAFSDAVINKGMTLQQAAQALDVKLDIDATTDKAKAKADEAANYTTAKKPQMTLEMLTDPARIAAGETAQMAEGLSPAMKLGADPSGAIGVFNSTQADGSSRNPIMLLGAMAGPALGVINATEADGSSRRPVMTLDANGRPAIGSMNSAKGYGDRLSSWISVNATDHFTGPVWGILSSIPSVKTITVVANVVRSVAGMLGFASGGPVWGLGTGTSDSIPARLSNNEHVITAAEVTAAGGHGAIFALRHMMHTGQIRDLLRERGFAEGGTPALPYAPRPLITSGGAMASRVAHEVSVSLAGQSLALVLDDGTRFNAHIEEAVDRRIIASSAM</sequence>
<evidence type="ECO:0000259" key="2">
    <source>
        <dbReference type="Pfam" id="PF10145"/>
    </source>
</evidence>
<name>A0A2I1IQK4_9ACTO</name>
<dbReference type="RefSeq" id="WP_053086196.1">
    <property type="nucleotide sequence ID" value="NZ_CP118948.1"/>
</dbReference>
<comment type="caution">
    <text evidence="3">The sequence shown here is derived from an EMBL/GenBank/DDBJ whole genome shotgun (WGS) entry which is preliminary data.</text>
</comment>
<dbReference type="InterPro" id="IPR010090">
    <property type="entry name" value="Phage_tape_meas"/>
</dbReference>
<organism evidence="3 4">
    <name type="scientific">Winkia neuii</name>
    <dbReference type="NCBI Taxonomy" id="33007"/>
    <lineage>
        <taxon>Bacteria</taxon>
        <taxon>Bacillati</taxon>
        <taxon>Actinomycetota</taxon>
        <taxon>Actinomycetes</taxon>
        <taxon>Actinomycetales</taxon>
        <taxon>Actinomycetaceae</taxon>
        <taxon>Winkia</taxon>
    </lineage>
</organism>
<reference evidence="3 4" key="1">
    <citation type="submission" date="2017-12" db="EMBL/GenBank/DDBJ databases">
        <title>Phylogenetic diversity of female urinary microbiome.</title>
        <authorList>
            <person name="Thomas-White K."/>
            <person name="Wolfe A.J."/>
        </authorList>
    </citation>
    <scope>NUCLEOTIDE SEQUENCE [LARGE SCALE GENOMIC DNA]</scope>
    <source>
        <strain evidence="3 4">UMB0402</strain>
    </source>
</reference>
<evidence type="ECO:0000256" key="1">
    <source>
        <dbReference type="ARBA" id="ARBA00022612"/>
    </source>
</evidence>
<dbReference type="Proteomes" id="UP000235122">
    <property type="component" value="Unassembled WGS sequence"/>
</dbReference>
<dbReference type="NCBIfam" id="TIGR01760">
    <property type="entry name" value="tape_meas_TP901"/>
    <property type="match status" value="1"/>
</dbReference>